<dbReference type="Proteomes" id="UP000186736">
    <property type="component" value="Unassembled WGS sequence"/>
</dbReference>
<evidence type="ECO:0000313" key="1">
    <source>
        <dbReference type="EMBL" id="OLS64326.1"/>
    </source>
</evidence>
<accession>A0A1Q9RAA6</accession>
<proteinExistence type="predicted"/>
<gene>
    <name evidence="1" type="ORF">PSEMO_08710</name>
</gene>
<dbReference type="AlphaFoldDB" id="A0A1Q9RAA6"/>
<evidence type="ECO:0000313" key="2">
    <source>
        <dbReference type="Proteomes" id="UP000186736"/>
    </source>
</evidence>
<comment type="caution">
    <text evidence="1">The sequence shown here is derived from an EMBL/GenBank/DDBJ whole genome shotgun (WGS) entry which is preliminary data.</text>
</comment>
<name>A0A1Q9RAA6_PSEPU</name>
<sequence>MRLWVADGVEHIGLCEQVGFEAVVHDRANLVWQQRVDLQDAWQADAFVQRYLRHRLFDMRGLLARQILMIHRLSDEQVLRQVANELQFGTLRADIYAWRAQVITRAADAVVVVAAPVAKAAPQPERVEVLPPQPVVAPAQPVSAEPADEPPADVAVAQDTLAAMLEQAAQAATPFCEVCEQARAQPPAEPTAREMAQGAQAAALEAAAASGTPFCEICEGKQ</sequence>
<dbReference type="OrthoDB" id="7025811at2"/>
<dbReference type="EMBL" id="MKZO01000007">
    <property type="protein sequence ID" value="OLS64326.1"/>
    <property type="molecule type" value="Genomic_DNA"/>
</dbReference>
<organism evidence="1 2">
    <name type="scientific">Pseudomonas putida</name>
    <name type="common">Arthrobacter siderocapsulatus</name>
    <dbReference type="NCBI Taxonomy" id="303"/>
    <lineage>
        <taxon>Bacteria</taxon>
        <taxon>Pseudomonadati</taxon>
        <taxon>Pseudomonadota</taxon>
        <taxon>Gammaproteobacteria</taxon>
        <taxon>Pseudomonadales</taxon>
        <taxon>Pseudomonadaceae</taxon>
        <taxon>Pseudomonas</taxon>
    </lineage>
</organism>
<dbReference type="RefSeq" id="WP_075801948.1">
    <property type="nucleotide sequence ID" value="NZ_MKZO01000007.1"/>
</dbReference>
<protein>
    <submittedName>
        <fullName evidence="1">Uncharacterized protein</fullName>
    </submittedName>
</protein>
<reference evidence="1 2" key="1">
    <citation type="submission" date="2016-10" db="EMBL/GenBank/DDBJ databases">
        <title>Genome Sequence of Pseudomonas putida GM4FR.</title>
        <authorList>
            <person name="Poehlein A."/>
            <person name="Wemheuer F."/>
            <person name="Hollensteiner J."/>
            <person name="Wemheuer B."/>
        </authorList>
    </citation>
    <scope>NUCLEOTIDE SEQUENCE [LARGE SCALE GENOMIC DNA]</scope>
    <source>
        <strain evidence="1 2">GM4FR</strain>
    </source>
</reference>